<reference evidence="2 3" key="1">
    <citation type="journal article" date="2022" name="Nat. Plants">
        <title>Genomes of leafy and leafless Platanthera orchids illuminate the evolution of mycoheterotrophy.</title>
        <authorList>
            <person name="Li M.H."/>
            <person name="Liu K.W."/>
            <person name="Li Z."/>
            <person name="Lu H.C."/>
            <person name="Ye Q.L."/>
            <person name="Zhang D."/>
            <person name="Wang J.Y."/>
            <person name="Li Y.F."/>
            <person name="Zhong Z.M."/>
            <person name="Liu X."/>
            <person name="Yu X."/>
            <person name="Liu D.K."/>
            <person name="Tu X.D."/>
            <person name="Liu B."/>
            <person name="Hao Y."/>
            <person name="Liao X.Y."/>
            <person name="Jiang Y.T."/>
            <person name="Sun W.H."/>
            <person name="Chen J."/>
            <person name="Chen Y.Q."/>
            <person name="Ai Y."/>
            <person name="Zhai J.W."/>
            <person name="Wu S.S."/>
            <person name="Zhou Z."/>
            <person name="Hsiao Y.Y."/>
            <person name="Wu W.L."/>
            <person name="Chen Y.Y."/>
            <person name="Lin Y.F."/>
            <person name="Hsu J.L."/>
            <person name="Li C.Y."/>
            <person name="Wang Z.W."/>
            <person name="Zhao X."/>
            <person name="Zhong W.Y."/>
            <person name="Ma X.K."/>
            <person name="Ma L."/>
            <person name="Huang J."/>
            <person name="Chen G.Z."/>
            <person name="Huang M.Z."/>
            <person name="Huang L."/>
            <person name="Peng D.H."/>
            <person name="Luo Y.B."/>
            <person name="Zou S.Q."/>
            <person name="Chen S.P."/>
            <person name="Lan S."/>
            <person name="Tsai W.C."/>
            <person name="Van de Peer Y."/>
            <person name="Liu Z.J."/>
        </authorList>
    </citation>
    <scope>NUCLEOTIDE SEQUENCE [LARGE SCALE GENOMIC DNA]</scope>
    <source>
        <strain evidence="2">Lor288</strain>
    </source>
</reference>
<evidence type="ECO:0000313" key="3">
    <source>
        <dbReference type="Proteomes" id="UP001412067"/>
    </source>
</evidence>
<name>A0ABR2MJR0_9ASPA</name>
<evidence type="ECO:0000256" key="1">
    <source>
        <dbReference type="SAM" id="Phobius"/>
    </source>
</evidence>
<evidence type="ECO:0000313" key="2">
    <source>
        <dbReference type="EMBL" id="KAK8964408.1"/>
    </source>
</evidence>
<sequence length="164" mass="17881">MAASAGGKSSDDTNLWEEPHRGSLSRGIILLGLIGATATVAIAFVCLFMWVEWEIGLVCWVFVGDAGAEIAWVTWVGLGNASQNLGDLKNTGVGTAWVIGDGHEKAGRNREDLDNARDGITQIVHDRLENAGLERRGTRQRVEAKESSVFTLRRWQTSWTKTAT</sequence>
<dbReference type="Proteomes" id="UP001412067">
    <property type="component" value="Unassembled WGS sequence"/>
</dbReference>
<comment type="caution">
    <text evidence="2">The sequence shown here is derived from an EMBL/GenBank/DDBJ whole genome shotgun (WGS) entry which is preliminary data.</text>
</comment>
<keyword evidence="1" id="KW-0472">Membrane</keyword>
<feature type="transmembrane region" description="Helical" evidence="1">
    <location>
        <begin position="28"/>
        <end position="51"/>
    </location>
</feature>
<accession>A0ABR2MJR0</accession>
<dbReference type="EMBL" id="JBBWWR010000007">
    <property type="protein sequence ID" value="KAK8964408.1"/>
    <property type="molecule type" value="Genomic_DNA"/>
</dbReference>
<organism evidence="2 3">
    <name type="scientific">Platanthera guangdongensis</name>
    <dbReference type="NCBI Taxonomy" id="2320717"/>
    <lineage>
        <taxon>Eukaryota</taxon>
        <taxon>Viridiplantae</taxon>
        <taxon>Streptophyta</taxon>
        <taxon>Embryophyta</taxon>
        <taxon>Tracheophyta</taxon>
        <taxon>Spermatophyta</taxon>
        <taxon>Magnoliopsida</taxon>
        <taxon>Liliopsida</taxon>
        <taxon>Asparagales</taxon>
        <taxon>Orchidaceae</taxon>
        <taxon>Orchidoideae</taxon>
        <taxon>Orchideae</taxon>
        <taxon>Orchidinae</taxon>
        <taxon>Platanthera</taxon>
    </lineage>
</organism>
<protein>
    <submittedName>
        <fullName evidence="2">Uncharacterized protein</fullName>
    </submittedName>
</protein>
<proteinExistence type="predicted"/>
<gene>
    <name evidence="2" type="ORF">KSP40_PGU017058</name>
</gene>
<keyword evidence="1" id="KW-1133">Transmembrane helix</keyword>
<keyword evidence="3" id="KW-1185">Reference proteome</keyword>
<keyword evidence="1" id="KW-0812">Transmembrane</keyword>